<organism evidence="1 2">
    <name type="scientific">Dentiscutata erythropus</name>
    <dbReference type="NCBI Taxonomy" id="1348616"/>
    <lineage>
        <taxon>Eukaryota</taxon>
        <taxon>Fungi</taxon>
        <taxon>Fungi incertae sedis</taxon>
        <taxon>Mucoromycota</taxon>
        <taxon>Glomeromycotina</taxon>
        <taxon>Glomeromycetes</taxon>
        <taxon>Diversisporales</taxon>
        <taxon>Gigasporaceae</taxon>
        <taxon>Dentiscutata</taxon>
    </lineage>
</organism>
<comment type="caution">
    <text evidence="1">The sequence shown here is derived from an EMBL/GenBank/DDBJ whole genome shotgun (WGS) entry which is preliminary data.</text>
</comment>
<evidence type="ECO:0000313" key="2">
    <source>
        <dbReference type="Proteomes" id="UP000789405"/>
    </source>
</evidence>
<evidence type="ECO:0000313" key="1">
    <source>
        <dbReference type="EMBL" id="CAG8515879.1"/>
    </source>
</evidence>
<reference evidence="1" key="1">
    <citation type="submission" date="2021-06" db="EMBL/GenBank/DDBJ databases">
        <authorList>
            <person name="Kallberg Y."/>
            <person name="Tangrot J."/>
            <person name="Rosling A."/>
        </authorList>
    </citation>
    <scope>NUCLEOTIDE SEQUENCE</scope>
    <source>
        <strain evidence="1">MA453B</strain>
    </source>
</reference>
<gene>
    <name evidence="1" type="ORF">DERYTH_LOCUS3621</name>
</gene>
<dbReference type="EMBL" id="CAJVPY010001300">
    <property type="protein sequence ID" value="CAG8515879.1"/>
    <property type="molecule type" value="Genomic_DNA"/>
</dbReference>
<keyword evidence="2" id="KW-1185">Reference proteome</keyword>
<dbReference type="OrthoDB" id="2442056at2759"/>
<sequence>MKIKTKETRNSIDREPRLFSTTHFKFLADSSTRRVHDYFKKEKASNWCLQSYIMYIINTEIIDYYQALVLFFESLDQLNRLISIPLPIKAFCFNYISWLKSYTGIATIKACRKFFDAKAVQSLSASIYNTVETTICLNAKTEALQAHIQSKSLISSKTPPQTYQNLKLTHLKTTSNKRPLKKDEVQQ</sequence>
<proteinExistence type="predicted"/>
<name>A0A9N9A3W1_9GLOM</name>
<dbReference type="AlphaFoldDB" id="A0A9N9A3W1"/>
<dbReference type="Proteomes" id="UP000789405">
    <property type="component" value="Unassembled WGS sequence"/>
</dbReference>
<protein>
    <submittedName>
        <fullName evidence="1">28183_t:CDS:1</fullName>
    </submittedName>
</protein>
<accession>A0A9N9A3W1</accession>